<reference evidence="14 15" key="2">
    <citation type="submission" date="2024-05" db="EMBL/GenBank/DDBJ databases">
        <authorList>
            <person name="Chen Y."/>
            <person name="Shah S."/>
            <person name="Dougan E. K."/>
            <person name="Thang M."/>
            <person name="Chan C."/>
        </authorList>
    </citation>
    <scope>NUCLEOTIDE SEQUENCE [LARGE SCALE GENOMIC DNA]</scope>
</reference>
<dbReference type="GO" id="GO:0016887">
    <property type="term" value="F:ATP hydrolysis activity"/>
    <property type="evidence" value="ECO:0007669"/>
    <property type="project" value="InterPro"/>
</dbReference>
<dbReference type="GO" id="GO:0016020">
    <property type="term" value="C:membrane"/>
    <property type="evidence" value="ECO:0007669"/>
    <property type="project" value="UniProtKB-SubCell"/>
</dbReference>
<accession>A0A9P1BVN3</accession>
<evidence type="ECO:0000259" key="11">
    <source>
        <dbReference type="PROSITE" id="PS50053"/>
    </source>
</evidence>
<feature type="repeat" description="ANK" evidence="9">
    <location>
        <begin position="651"/>
        <end position="683"/>
    </location>
</feature>
<dbReference type="SMART" id="SM00382">
    <property type="entry name" value="AAA"/>
    <property type="match status" value="1"/>
</dbReference>
<dbReference type="AlphaFoldDB" id="A0A9P1BVN3"/>
<feature type="transmembrane region" description="Helical" evidence="10">
    <location>
        <begin position="980"/>
        <end position="1002"/>
    </location>
</feature>
<evidence type="ECO:0000313" key="14">
    <source>
        <dbReference type="EMBL" id="CAL4767608.1"/>
    </source>
</evidence>
<sequence length="1093" mass="119797">MQAKRQLSFPVPFCTLSWQDLEVAYRTPHGRRITLHRQSGYVEGGCMMAIMGASGAGKSTLLDTLTNRKTLGDVSGKVYVNGRAQDEHFFLASAYVPQEENLVSTNTVGETVEFYADLTMPKQVPKKMRQKAVSERLQSVGLADKEAKFVGGRLPGGFSIRGLSGGERRRLNIAAGVVHSPPLVFLDEPTSGLDAFSALCVMESIRALARAGHVVACTIHQPRQAIVAMFDKVLFLACGHLVYNGAPSGLKDWLMSSKLWDQDRALTTSITDMVLDCITVGFEKPPHIYGMHTLRVEKDVEELAEAYNRSAPKAHLGGTSLPPVSRLVHERPGFVRQYCTLQRQQLRSTLRSPGTLAARVGLHLLTGILMGCVYYDMELSYIQKPTGLRRVLPLPLQPHSSMPENRVGVPGDPSSAQFSRLVTMVRVSSATSGECVATVEEEELLEGYEMLGFQQMLDTSGATVLALKRHLSGRIGKPRFRQRLLCGERELEDEDEISSALEAQLVLLGFWPSEAKEDEEFITACAENDLTVLERLLKKPQCPDTSDIDGWPALHTAAAAGHEDCVSMLLEARADQDKAALEDSSAPLHWAAGHGHLGVARLLLEARAQQDHSASESRWTPLHSAVLGGHVDMVTLLLDARAACDQAGTERGRTPLHLAANQSHVEVVRRLLAARADVEKEDTKKRWKPICFAAAAGNAQVMKALLEVQADVNDSDSWDVAPLFLAVDNGHCEVVRLLLDARARCTAEPLRAAAENGDAKVVGMMLEAGADANPDDCPNNWTPLHAAVESHRSEVVPLLLQAAADPNISRTEDGWTPLHFAARSGDLKIARCLMAAGGNKDKPGFFEGRWNQTPWHLAAKYRHEAVVELMLGPKVLFLMALAQTVTPNCAMPFFIDDRQYYTKESAARLYGALPYHLANAVSEAVVCAINGVLASGIATYLAGLPLSGQWFSTMAFLVSHHMCSSALVQMCARLAPNQDVAFVLSAGYIIVCMLFANIVVKVCTVTPYLAWIRWGTFMYFSMAGLIEVEFQDTMEQGYPAGERAIEGFLIHYDYGDETYTLHKESCFLIVWCFYTLFSSIGFLALKFGSKSQV</sequence>
<feature type="repeat" description="ANK" evidence="9">
    <location>
        <begin position="617"/>
        <end position="649"/>
    </location>
</feature>
<evidence type="ECO:0000256" key="2">
    <source>
        <dbReference type="ARBA" id="ARBA00022692"/>
    </source>
</evidence>
<evidence type="ECO:0000256" key="8">
    <source>
        <dbReference type="ARBA" id="ARBA00023136"/>
    </source>
</evidence>
<dbReference type="EMBL" id="CAMXCT010000550">
    <property type="protein sequence ID" value="CAI3980296.1"/>
    <property type="molecule type" value="Genomic_DNA"/>
</dbReference>
<evidence type="ECO:0000259" key="12">
    <source>
        <dbReference type="PROSITE" id="PS50893"/>
    </source>
</evidence>
<keyword evidence="2 10" id="KW-0812">Transmembrane</keyword>
<dbReference type="InterPro" id="IPR000626">
    <property type="entry name" value="Ubiquitin-like_dom"/>
</dbReference>
<dbReference type="Gene3D" id="1.25.40.20">
    <property type="entry name" value="Ankyrin repeat-containing domain"/>
    <property type="match status" value="5"/>
</dbReference>
<dbReference type="InterPro" id="IPR002110">
    <property type="entry name" value="Ankyrin_rpt"/>
</dbReference>
<dbReference type="Pfam" id="PF01061">
    <property type="entry name" value="ABC2_membrane"/>
    <property type="match status" value="1"/>
</dbReference>
<evidence type="ECO:0000256" key="4">
    <source>
        <dbReference type="ARBA" id="ARBA00022741"/>
    </source>
</evidence>
<evidence type="ECO:0000256" key="7">
    <source>
        <dbReference type="ARBA" id="ARBA00023043"/>
    </source>
</evidence>
<feature type="domain" description="Ubiquitin-like" evidence="11">
    <location>
        <begin position="463"/>
        <end position="499"/>
    </location>
</feature>
<dbReference type="EMBL" id="CAMXCT020000550">
    <property type="protein sequence ID" value="CAL1133671.1"/>
    <property type="molecule type" value="Genomic_DNA"/>
</dbReference>
<proteinExistence type="predicted"/>
<feature type="transmembrane region" description="Helical" evidence="10">
    <location>
        <begin position="1066"/>
        <end position="1085"/>
    </location>
</feature>
<evidence type="ECO:0000313" key="15">
    <source>
        <dbReference type="Proteomes" id="UP001152797"/>
    </source>
</evidence>
<dbReference type="InterPro" id="IPR051165">
    <property type="entry name" value="Multifunctional_ANK_Repeat"/>
</dbReference>
<dbReference type="InterPro" id="IPR027417">
    <property type="entry name" value="P-loop_NTPase"/>
</dbReference>
<dbReference type="OrthoDB" id="416753at2759"/>
<dbReference type="PROSITE" id="PS50053">
    <property type="entry name" value="UBIQUITIN_2"/>
    <property type="match status" value="1"/>
</dbReference>
<evidence type="ECO:0000256" key="5">
    <source>
        <dbReference type="ARBA" id="ARBA00022840"/>
    </source>
</evidence>
<dbReference type="InterPro" id="IPR013525">
    <property type="entry name" value="ABC2_TM"/>
</dbReference>
<dbReference type="PROSITE" id="PS00211">
    <property type="entry name" value="ABC_TRANSPORTER_1"/>
    <property type="match status" value="1"/>
</dbReference>
<dbReference type="GO" id="GO:0140359">
    <property type="term" value="F:ABC-type transporter activity"/>
    <property type="evidence" value="ECO:0007669"/>
    <property type="project" value="InterPro"/>
</dbReference>
<feature type="domain" description="ABC transporter" evidence="12">
    <location>
        <begin position="16"/>
        <end position="263"/>
    </location>
</feature>
<dbReference type="InterPro" id="IPR017871">
    <property type="entry name" value="ABC_transporter-like_CS"/>
</dbReference>
<feature type="repeat" description="ANK" evidence="9">
    <location>
        <begin position="583"/>
        <end position="615"/>
    </location>
</feature>
<organism evidence="13">
    <name type="scientific">Cladocopium goreaui</name>
    <dbReference type="NCBI Taxonomy" id="2562237"/>
    <lineage>
        <taxon>Eukaryota</taxon>
        <taxon>Sar</taxon>
        <taxon>Alveolata</taxon>
        <taxon>Dinophyceae</taxon>
        <taxon>Suessiales</taxon>
        <taxon>Symbiodiniaceae</taxon>
        <taxon>Cladocopium</taxon>
    </lineage>
</organism>
<feature type="repeat" description="ANK" evidence="9">
    <location>
        <begin position="813"/>
        <end position="839"/>
    </location>
</feature>
<dbReference type="Pfam" id="PF00005">
    <property type="entry name" value="ABC_tran"/>
    <property type="match status" value="1"/>
</dbReference>
<dbReference type="InterPro" id="IPR036770">
    <property type="entry name" value="Ankyrin_rpt-contain_sf"/>
</dbReference>
<dbReference type="GO" id="GO:0005524">
    <property type="term" value="F:ATP binding"/>
    <property type="evidence" value="ECO:0007669"/>
    <property type="project" value="UniProtKB-KW"/>
</dbReference>
<keyword evidence="5" id="KW-0067">ATP-binding</keyword>
<dbReference type="InterPro" id="IPR003593">
    <property type="entry name" value="AAA+_ATPase"/>
</dbReference>
<protein>
    <submittedName>
        <fullName evidence="13">Uncharacterized protein</fullName>
    </submittedName>
</protein>
<gene>
    <name evidence="13" type="ORF">C1SCF055_LOCUS8179</name>
</gene>
<evidence type="ECO:0000256" key="1">
    <source>
        <dbReference type="ARBA" id="ARBA00004141"/>
    </source>
</evidence>
<dbReference type="Pfam" id="PF00023">
    <property type="entry name" value="Ank"/>
    <property type="match status" value="1"/>
</dbReference>
<dbReference type="EMBL" id="CAMXCT030000550">
    <property type="protein sequence ID" value="CAL4767608.1"/>
    <property type="molecule type" value="Genomic_DNA"/>
</dbReference>
<dbReference type="PANTHER" id="PTHR24123">
    <property type="entry name" value="ANKYRIN REPEAT-CONTAINING"/>
    <property type="match status" value="1"/>
</dbReference>
<comment type="subcellular location">
    <subcellularLocation>
        <location evidence="1">Membrane</location>
        <topology evidence="1">Multi-pass membrane protein</topology>
    </subcellularLocation>
</comment>
<dbReference type="Gene3D" id="3.40.50.300">
    <property type="entry name" value="P-loop containing nucleotide triphosphate hydrolases"/>
    <property type="match status" value="1"/>
</dbReference>
<dbReference type="PROSITE" id="PS50893">
    <property type="entry name" value="ABC_TRANSPORTER_2"/>
    <property type="match status" value="1"/>
</dbReference>
<dbReference type="Pfam" id="PF12796">
    <property type="entry name" value="Ank_2"/>
    <property type="match status" value="3"/>
</dbReference>
<evidence type="ECO:0000256" key="3">
    <source>
        <dbReference type="ARBA" id="ARBA00022737"/>
    </source>
</evidence>
<keyword evidence="4" id="KW-0547">Nucleotide-binding</keyword>
<keyword evidence="6 10" id="KW-1133">Transmembrane helix</keyword>
<dbReference type="SMART" id="SM00248">
    <property type="entry name" value="ANK"/>
    <property type="match status" value="10"/>
</dbReference>
<feature type="repeat" description="ANK" evidence="9">
    <location>
        <begin position="749"/>
        <end position="777"/>
    </location>
</feature>
<feature type="repeat" description="ANK" evidence="9">
    <location>
        <begin position="779"/>
        <end position="811"/>
    </location>
</feature>
<evidence type="ECO:0000256" key="10">
    <source>
        <dbReference type="SAM" id="Phobius"/>
    </source>
</evidence>
<dbReference type="PROSITE" id="PS50297">
    <property type="entry name" value="ANK_REP_REGION"/>
    <property type="match status" value="6"/>
</dbReference>
<dbReference type="SUPFAM" id="SSF52540">
    <property type="entry name" value="P-loop containing nucleoside triphosphate hydrolases"/>
    <property type="match status" value="1"/>
</dbReference>
<feature type="repeat" description="ANK" evidence="9">
    <location>
        <begin position="549"/>
        <end position="581"/>
    </location>
</feature>
<keyword evidence="3" id="KW-0677">Repeat</keyword>
<evidence type="ECO:0000256" key="6">
    <source>
        <dbReference type="ARBA" id="ARBA00022989"/>
    </source>
</evidence>
<keyword evidence="8 10" id="KW-0472">Membrane</keyword>
<feature type="repeat" description="ANK" evidence="9">
    <location>
        <begin position="685"/>
        <end position="717"/>
    </location>
</feature>
<dbReference type="InterPro" id="IPR003439">
    <property type="entry name" value="ABC_transporter-like_ATP-bd"/>
</dbReference>
<dbReference type="SUPFAM" id="SSF48403">
    <property type="entry name" value="Ankyrin repeat"/>
    <property type="match status" value="1"/>
</dbReference>
<dbReference type="CDD" id="cd17039">
    <property type="entry name" value="Ubl_ubiquitin_like"/>
    <property type="match status" value="1"/>
</dbReference>
<evidence type="ECO:0000256" key="9">
    <source>
        <dbReference type="PROSITE-ProRule" id="PRU00023"/>
    </source>
</evidence>
<keyword evidence="15" id="KW-1185">Reference proteome</keyword>
<dbReference type="PROSITE" id="PS50088">
    <property type="entry name" value="ANK_REPEAT"/>
    <property type="match status" value="8"/>
</dbReference>
<dbReference type="Proteomes" id="UP001152797">
    <property type="component" value="Unassembled WGS sequence"/>
</dbReference>
<keyword evidence="7 9" id="KW-0040">ANK repeat</keyword>
<feature type="transmembrane region" description="Helical" evidence="10">
    <location>
        <begin position="1008"/>
        <end position="1026"/>
    </location>
</feature>
<comment type="caution">
    <text evidence="13">The sequence shown here is derived from an EMBL/GenBank/DDBJ whole genome shotgun (WGS) entry which is preliminary data.</text>
</comment>
<dbReference type="PANTHER" id="PTHR24123:SF33">
    <property type="entry name" value="PROTEIN HOS4"/>
    <property type="match status" value="1"/>
</dbReference>
<name>A0A9P1BVN3_9DINO</name>
<evidence type="ECO:0000313" key="13">
    <source>
        <dbReference type="EMBL" id="CAI3980296.1"/>
    </source>
</evidence>
<reference evidence="13" key="1">
    <citation type="submission" date="2022-10" db="EMBL/GenBank/DDBJ databases">
        <authorList>
            <person name="Chen Y."/>
            <person name="Dougan E. K."/>
            <person name="Chan C."/>
            <person name="Rhodes N."/>
            <person name="Thang M."/>
        </authorList>
    </citation>
    <scope>NUCLEOTIDE SEQUENCE</scope>
</reference>
<dbReference type="PRINTS" id="PR01415">
    <property type="entry name" value="ANKYRIN"/>
</dbReference>